<sequence>MAMNLMQIHPGSLRYNIKNRVNFHVVKSKSKKLEEKCAMCFTRSSEAGFKYDGGINTINVKVDLKTVVPILIVNIRS</sequence>
<evidence type="ECO:0000313" key="1">
    <source>
        <dbReference type="EMBL" id="PPR90661.1"/>
    </source>
</evidence>
<accession>A0A2P5WHV7</accession>
<gene>
    <name evidence="1" type="ORF">GOBAR_AA30026</name>
</gene>
<dbReference type="Proteomes" id="UP000239757">
    <property type="component" value="Unassembled WGS sequence"/>
</dbReference>
<organism evidence="1 2">
    <name type="scientific">Gossypium barbadense</name>
    <name type="common">Sea Island cotton</name>
    <name type="synonym">Hibiscus barbadensis</name>
    <dbReference type="NCBI Taxonomy" id="3634"/>
    <lineage>
        <taxon>Eukaryota</taxon>
        <taxon>Viridiplantae</taxon>
        <taxon>Streptophyta</taxon>
        <taxon>Embryophyta</taxon>
        <taxon>Tracheophyta</taxon>
        <taxon>Spermatophyta</taxon>
        <taxon>Magnoliopsida</taxon>
        <taxon>eudicotyledons</taxon>
        <taxon>Gunneridae</taxon>
        <taxon>Pentapetalae</taxon>
        <taxon>rosids</taxon>
        <taxon>malvids</taxon>
        <taxon>Malvales</taxon>
        <taxon>Malvaceae</taxon>
        <taxon>Malvoideae</taxon>
        <taxon>Gossypium</taxon>
    </lineage>
</organism>
<evidence type="ECO:0000313" key="2">
    <source>
        <dbReference type="Proteomes" id="UP000239757"/>
    </source>
</evidence>
<dbReference type="EMBL" id="KZ667543">
    <property type="protein sequence ID" value="PPR90661.1"/>
    <property type="molecule type" value="Genomic_DNA"/>
</dbReference>
<proteinExistence type="predicted"/>
<name>A0A2P5WHV7_GOSBA</name>
<dbReference type="AlphaFoldDB" id="A0A2P5WHV7"/>
<reference evidence="1 2" key="1">
    <citation type="submission" date="2015-01" db="EMBL/GenBank/DDBJ databases">
        <title>Genome of allotetraploid Gossypium barbadense reveals genomic plasticity and fiber elongation in cotton evolution.</title>
        <authorList>
            <person name="Chen X."/>
            <person name="Liu X."/>
            <person name="Zhao B."/>
            <person name="Zheng H."/>
            <person name="Hu Y."/>
            <person name="Lu G."/>
            <person name="Yang C."/>
            <person name="Chen J."/>
            <person name="Shan C."/>
            <person name="Zhang L."/>
            <person name="Zhou Y."/>
            <person name="Wang L."/>
            <person name="Guo W."/>
            <person name="Bai Y."/>
            <person name="Ruan J."/>
            <person name="Shangguan X."/>
            <person name="Mao Y."/>
            <person name="Jiang J."/>
            <person name="Zhu Y."/>
            <person name="Lei J."/>
            <person name="Kang H."/>
            <person name="Chen S."/>
            <person name="He X."/>
            <person name="Wang R."/>
            <person name="Wang Y."/>
            <person name="Chen J."/>
            <person name="Wang L."/>
            <person name="Yu S."/>
            <person name="Wang B."/>
            <person name="Wei J."/>
            <person name="Song S."/>
            <person name="Lu X."/>
            <person name="Gao Z."/>
            <person name="Gu W."/>
            <person name="Deng X."/>
            <person name="Ma D."/>
            <person name="Wang S."/>
            <person name="Liang W."/>
            <person name="Fang L."/>
            <person name="Cai C."/>
            <person name="Zhu X."/>
            <person name="Zhou B."/>
            <person name="Zhang Y."/>
            <person name="Chen Z."/>
            <person name="Xu S."/>
            <person name="Zhu R."/>
            <person name="Wang S."/>
            <person name="Zhang T."/>
            <person name="Zhao G."/>
        </authorList>
    </citation>
    <scope>NUCLEOTIDE SEQUENCE [LARGE SCALE GENOMIC DNA]</scope>
    <source>
        <strain evidence="2">cv. Xinhai21</strain>
        <tissue evidence="1">Leaf</tissue>
    </source>
</reference>
<protein>
    <submittedName>
        <fullName evidence="1">Uncharacterized protein</fullName>
    </submittedName>
</protein>